<dbReference type="InterPro" id="IPR011990">
    <property type="entry name" value="TPR-like_helical_dom_sf"/>
</dbReference>
<dbReference type="PANTHER" id="PTHR46082:SF11">
    <property type="entry name" value="AAA+ ATPASE DOMAIN-CONTAINING PROTEIN-RELATED"/>
    <property type="match status" value="1"/>
</dbReference>
<dbReference type="Pfam" id="PF13374">
    <property type="entry name" value="TPR_10"/>
    <property type="match status" value="4"/>
</dbReference>
<reference evidence="2" key="2">
    <citation type="submission" date="2023-06" db="EMBL/GenBank/DDBJ databases">
        <authorList>
            <consortium name="Lawrence Berkeley National Laboratory"/>
            <person name="Haridas S."/>
            <person name="Hensen N."/>
            <person name="Bonometti L."/>
            <person name="Westerberg I."/>
            <person name="Brannstrom I.O."/>
            <person name="Guillou S."/>
            <person name="Cros-Aarteil S."/>
            <person name="Calhoun S."/>
            <person name="Kuo A."/>
            <person name="Mondo S."/>
            <person name="Pangilinan J."/>
            <person name="Riley R."/>
            <person name="Labutti K."/>
            <person name="Andreopoulos B."/>
            <person name="Lipzen A."/>
            <person name="Chen C."/>
            <person name="Yanf M."/>
            <person name="Daum C."/>
            <person name="Ng V."/>
            <person name="Clum A."/>
            <person name="Steindorff A."/>
            <person name="Ohm R."/>
            <person name="Martin F."/>
            <person name="Silar P."/>
            <person name="Natvig D."/>
            <person name="Lalanne C."/>
            <person name="Gautier V."/>
            <person name="Ament-Velasquez S.L."/>
            <person name="Kruys A."/>
            <person name="Hutchinson M.I."/>
            <person name="Powell A.J."/>
            <person name="Barry K."/>
            <person name="Miller A.N."/>
            <person name="Grigoriev I.V."/>
            <person name="Debuchy R."/>
            <person name="Gladieux P."/>
            <person name="Thoren M.H."/>
            <person name="Johannesson H."/>
        </authorList>
    </citation>
    <scope>NUCLEOTIDE SEQUENCE</scope>
    <source>
        <strain evidence="2">CBS 955.72</strain>
    </source>
</reference>
<dbReference type="InterPro" id="IPR019734">
    <property type="entry name" value="TPR_rpt"/>
</dbReference>
<dbReference type="AlphaFoldDB" id="A0AAJ0HNJ2"/>
<gene>
    <name evidence="2" type="ORF">B0T25DRAFT_517237</name>
</gene>
<evidence type="ECO:0000313" key="3">
    <source>
        <dbReference type="Proteomes" id="UP001275084"/>
    </source>
</evidence>
<sequence length="786" mass="88251">MANLALTYGNQGRWKEAESLFAERAEPQPFPTIPFPRDHDFVNRGDILGQLCQRCSEPAGRVALVGLGGIGYVWFWEMPETKLTAAAGTQARVKEGFRTIADAVKLPGRNQSNADIPQLVYGWLSNERNGRWVIIIDSADDRDVFYAVSDGREGKPLASYLPQSRNGSILITTRDKNLAFRLTGSHKNIIEVGPMVPDDALLLLEKKLGPVSNVDTARDLVHALGFVPLAISQAAAYIQARLPMSSVEKYLAEFRKSERKRAQLLGHDAGDLRRDGGASNAILTTWQISFDHIRSQRPSAADLLSLMSFFDRQGIAPSLLKSVDAECVPQVTRFDALEDSGPESGVSGDEADDGIEDDVAMLRDFCLVATNKDGSALEMHRLVQLSMRNWLEADGLQDKFKQQFVERMAAAFPTGDYGNWATCRQLFAHVEAAVYQRPAEDSAEEWATLMHNGGWYAWSQGWYEVAERMVGKARKTREKRLGSEDEASLQSISLFALVIKARGRWKEAESLEVQVMETFKRLLGEEHPSTLTSMDNLASTYRNQGRWKEAEKLEVRVMETSKMKLGADHPSTLTSMDNLASTYRNQGRWKEAEKLEVRVMETSKMKLGADHPSTLTSMDNLASTYRNQGRWKEAEKLFVQVMETRKTKLGADHPDTLTSMANLASTFWNQGRWEEAEKLFVQVMETRKTKLGADHPDTLTSMANLASTFWNQGRWEEAEKLFVQVMETRKTKLGADHPDTLTSMANLAFTWKSQGRYQEALALMEYCAQARQRVIELPLSKASIPR</sequence>
<organism evidence="2 3">
    <name type="scientific">Lasiosphaeria hispida</name>
    <dbReference type="NCBI Taxonomy" id="260671"/>
    <lineage>
        <taxon>Eukaryota</taxon>
        <taxon>Fungi</taxon>
        <taxon>Dikarya</taxon>
        <taxon>Ascomycota</taxon>
        <taxon>Pezizomycotina</taxon>
        <taxon>Sordariomycetes</taxon>
        <taxon>Sordariomycetidae</taxon>
        <taxon>Sordariales</taxon>
        <taxon>Lasiosphaeriaceae</taxon>
        <taxon>Lasiosphaeria</taxon>
    </lineage>
</organism>
<dbReference type="Gene3D" id="3.40.50.300">
    <property type="entry name" value="P-loop containing nucleotide triphosphate hydrolases"/>
    <property type="match status" value="1"/>
</dbReference>
<dbReference type="Pfam" id="PF13424">
    <property type="entry name" value="TPR_12"/>
    <property type="match status" value="2"/>
</dbReference>
<dbReference type="InterPro" id="IPR027417">
    <property type="entry name" value="P-loop_NTPase"/>
</dbReference>
<comment type="caution">
    <text evidence="2">The sequence shown here is derived from an EMBL/GenBank/DDBJ whole genome shotgun (WGS) entry which is preliminary data.</text>
</comment>
<feature type="domain" description="DUF7779" evidence="1">
    <location>
        <begin position="296"/>
        <end position="392"/>
    </location>
</feature>
<protein>
    <recommendedName>
        <fullName evidence="1">DUF7779 domain-containing protein</fullName>
    </recommendedName>
</protein>
<dbReference type="SMART" id="SM00028">
    <property type="entry name" value="TPR"/>
    <property type="match status" value="3"/>
</dbReference>
<dbReference type="Proteomes" id="UP001275084">
    <property type="component" value="Unassembled WGS sequence"/>
</dbReference>
<dbReference type="SUPFAM" id="SSF48452">
    <property type="entry name" value="TPR-like"/>
    <property type="match status" value="3"/>
</dbReference>
<dbReference type="Pfam" id="PF25000">
    <property type="entry name" value="DUF7779"/>
    <property type="match status" value="1"/>
</dbReference>
<dbReference type="EMBL" id="JAUIQD010000003">
    <property type="protein sequence ID" value="KAK3357871.1"/>
    <property type="molecule type" value="Genomic_DNA"/>
</dbReference>
<dbReference type="InterPro" id="IPR053137">
    <property type="entry name" value="NLR-like"/>
</dbReference>
<dbReference type="PANTHER" id="PTHR46082">
    <property type="entry name" value="ATP/GTP-BINDING PROTEIN-RELATED"/>
    <property type="match status" value="1"/>
</dbReference>
<reference evidence="2" key="1">
    <citation type="journal article" date="2023" name="Mol. Phylogenet. Evol.">
        <title>Genome-scale phylogeny and comparative genomics of the fungal order Sordariales.</title>
        <authorList>
            <person name="Hensen N."/>
            <person name="Bonometti L."/>
            <person name="Westerberg I."/>
            <person name="Brannstrom I.O."/>
            <person name="Guillou S."/>
            <person name="Cros-Aarteil S."/>
            <person name="Calhoun S."/>
            <person name="Haridas S."/>
            <person name="Kuo A."/>
            <person name="Mondo S."/>
            <person name="Pangilinan J."/>
            <person name="Riley R."/>
            <person name="LaButti K."/>
            <person name="Andreopoulos B."/>
            <person name="Lipzen A."/>
            <person name="Chen C."/>
            <person name="Yan M."/>
            <person name="Daum C."/>
            <person name="Ng V."/>
            <person name="Clum A."/>
            <person name="Steindorff A."/>
            <person name="Ohm R.A."/>
            <person name="Martin F."/>
            <person name="Silar P."/>
            <person name="Natvig D.O."/>
            <person name="Lalanne C."/>
            <person name="Gautier V."/>
            <person name="Ament-Velasquez S.L."/>
            <person name="Kruys A."/>
            <person name="Hutchinson M.I."/>
            <person name="Powell A.J."/>
            <person name="Barry K."/>
            <person name="Miller A.N."/>
            <person name="Grigoriev I.V."/>
            <person name="Debuchy R."/>
            <person name="Gladieux P."/>
            <person name="Hiltunen Thoren M."/>
            <person name="Johannesson H."/>
        </authorList>
    </citation>
    <scope>NUCLEOTIDE SEQUENCE</scope>
    <source>
        <strain evidence="2">CBS 955.72</strain>
    </source>
</reference>
<evidence type="ECO:0000313" key="2">
    <source>
        <dbReference type="EMBL" id="KAK3357871.1"/>
    </source>
</evidence>
<dbReference type="NCBIfam" id="NF040586">
    <property type="entry name" value="FxSxx_TPR"/>
    <property type="match status" value="1"/>
</dbReference>
<name>A0AAJ0HNJ2_9PEZI</name>
<dbReference type="Gene3D" id="1.25.40.10">
    <property type="entry name" value="Tetratricopeptide repeat domain"/>
    <property type="match status" value="2"/>
</dbReference>
<dbReference type="SUPFAM" id="SSF52540">
    <property type="entry name" value="P-loop containing nucleoside triphosphate hydrolases"/>
    <property type="match status" value="1"/>
</dbReference>
<evidence type="ECO:0000259" key="1">
    <source>
        <dbReference type="Pfam" id="PF25000"/>
    </source>
</evidence>
<keyword evidence="3" id="KW-1185">Reference proteome</keyword>
<dbReference type="PRINTS" id="PR00381">
    <property type="entry name" value="KINESINLIGHT"/>
</dbReference>
<proteinExistence type="predicted"/>
<dbReference type="InterPro" id="IPR056681">
    <property type="entry name" value="DUF7779"/>
</dbReference>
<accession>A0AAJ0HNJ2</accession>